<evidence type="ECO:0000313" key="7">
    <source>
        <dbReference type="EMBL" id="TID31381.1"/>
    </source>
</evidence>
<evidence type="ECO:0000256" key="1">
    <source>
        <dbReference type="ARBA" id="ARBA00001933"/>
    </source>
</evidence>
<evidence type="ECO:0000256" key="4">
    <source>
        <dbReference type="ARBA" id="ARBA00022679"/>
    </source>
</evidence>
<feature type="domain" description="Aminotransferase class I/classII large" evidence="6">
    <location>
        <begin position="64"/>
        <end position="433"/>
    </location>
</feature>
<dbReference type="AlphaFoldDB" id="A0A4T0X766"/>
<dbReference type="GO" id="GO:0008793">
    <property type="term" value="F:aromatic-amino-acid transaminase activity"/>
    <property type="evidence" value="ECO:0007669"/>
    <property type="project" value="TreeGrafter"/>
</dbReference>
<dbReference type="EMBL" id="SELW01000005">
    <property type="protein sequence ID" value="TID31381.1"/>
    <property type="molecule type" value="Genomic_DNA"/>
</dbReference>
<dbReference type="InterPro" id="IPR050859">
    <property type="entry name" value="Class-I_PLP-dep_aminotransf"/>
</dbReference>
<dbReference type="GO" id="GO:0019878">
    <property type="term" value="P:lysine biosynthetic process via aminoadipic acid"/>
    <property type="evidence" value="ECO:0007669"/>
    <property type="project" value="TreeGrafter"/>
</dbReference>
<evidence type="ECO:0000259" key="6">
    <source>
        <dbReference type="Pfam" id="PF00155"/>
    </source>
</evidence>
<dbReference type="PANTHER" id="PTHR42790">
    <property type="entry name" value="AMINOTRANSFERASE"/>
    <property type="match status" value="1"/>
</dbReference>
<dbReference type="CDD" id="cd00609">
    <property type="entry name" value="AAT_like"/>
    <property type="match status" value="1"/>
</dbReference>
<dbReference type="OrthoDB" id="691673at2759"/>
<dbReference type="PANTHER" id="PTHR42790:SF21">
    <property type="entry name" value="AROMATIC_AMINOADIPATE AMINOTRANSFERASE 1"/>
    <property type="match status" value="1"/>
</dbReference>
<keyword evidence="3" id="KW-0032">Aminotransferase</keyword>
<evidence type="ECO:0000256" key="5">
    <source>
        <dbReference type="ARBA" id="ARBA00022898"/>
    </source>
</evidence>
<accession>A0A4T0X766</accession>
<organism evidence="7 8">
    <name type="scientific">Pichia inconspicua</name>
    <dbReference type="NCBI Taxonomy" id="52247"/>
    <lineage>
        <taxon>Eukaryota</taxon>
        <taxon>Fungi</taxon>
        <taxon>Dikarya</taxon>
        <taxon>Ascomycota</taxon>
        <taxon>Saccharomycotina</taxon>
        <taxon>Pichiomycetes</taxon>
        <taxon>Pichiales</taxon>
        <taxon>Pichiaceae</taxon>
        <taxon>Pichia</taxon>
    </lineage>
</organism>
<keyword evidence="4" id="KW-0808">Transferase</keyword>
<comment type="caution">
    <text evidence="7">The sequence shown here is derived from an EMBL/GenBank/DDBJ whole genome shotgun (WGS) entry which is preliminary data.</text>
</comment>
<dbReference type="GO" id="GO:0030170">
    <property type="term" value="F:pyridoxal phosphate binding"/>
    <property type="evidence" value="ECO:0007669"/>
    <property type="project" value="InterPro"/>
</dbReference>
<dbReference type="InterPro" id="IPR015424">
    <property type="entry name" value="PyrdxlP-dep_Trfase"/>
</dbReference>
<evidence type="ECO:0000256" key="2">
    <source>
        <dbReference type="ARBA" id="ARBA00007441"/>
    </source>
</evidence>
<dbReference type="SUPFAM" id="SSF53383">
    <property type="entry name" value="PLP-dependent transferases"/>
    <property type="match status" value="1"/>
</dbReference>
<keyword evidence="5" id="KW-0663">Pyridoxal phosphate</keyword>
<dbReference type="InterPro" id="IPR015421">
    <property type="entry name" value="PyrdxlP-dep_Trfase_major"/>
</dbReference>
<proteinExistence type="inferred from homology"/>
<comment type="similarity">
    <text evidence="2">Belongs to the class-I pyridoxal-phosphate-dependent aminotransferase family.</text>
</comment>
<dbReference type="InterPro" id="IPR004839">
    <property type="entry name" value="Aminotransferase_I/II_large"/>
</dbReference>
<dbReference type="Pfam" id="PF00155">
    <property type="entry name" value="Aminotran_1_2"/>
    <property type="match status" value="1"/>
</dbReference>
<reference evidence="7 8" key="1">
    <citation type="journal article" date="2019" name="Front. Genet.">
        <title>Whole-Genome Sequencing of the Opportunistic Yeast Pathogen Candida inconspicua Uncovers Its Hybrid Origin.</title>
        <authorList>
            <person name="Mixao V."/>
            <person name="Hansen A.P."/>
            <person name="Saus E."/>
            <person name="Boekhout T."/>
            <person name="Lass-Florl C."/>
            <person name="Gabaldon T."/>
        </authorList>
    </citation>
    <scope>NUCLEOTIDE SEQUENCE [LARGE SCALE GENOMIC DNA]</scope>
    <source>
        <strain evidence="7 8">CBS 180</strain>
    </source>
</reference>
<evidence type="ECO:0000256" key="3">
    <source>
        <dbReference type="ARBA" id="ARBA00022576"/>
    </source>
</evidence>
<sequence>MTVDLSQFLSREATLRKGSVMVGAKGDDLISLSLGLPSPACFPLKGITLDVQSPKSNFQQTETISRTIETHPDEIIESCQYMSSSGLKYFNQWIKQYVTDYFLPGYSEWDFIIQAGGTQSLDAIFRMLIDPGEDTALCETLTYPCFLETCVPLRIKTISIEMDENGIVPSKLEETLQNWNINETTKNLKKPKLIYLMPTGHNPTGITLSIERRRRIVELASIHNFLIVEDDPYYHLQLDENEHIPSLLKFDTEGRVIRIDSFSKMLMPGLRVSIVTANKLFIKKLSMHNELSIHSAAASSQLILQMIFSNWGETGFKDWLSHLQDLYRRRRDVLLNAFKKFIPHDLVTYNEPNYGMFLWINVNLDQFKKPQGSSLSDSKWATKVEDSVYNAALKCNVVLTKGHWFMHHKTMKIAGFRATYAFVDEDKMIKAAELLGKAIKNSYELLCNEK</sequence>
<gene>
    <name evidence="7" type="ORF">CANINC_000010</name>
</gene>
<name>A0A4T0X766_9ASCO</name>
<dbReference type="Proteomes" id="UP000307173">
    <property type="component" value="Unassembled WGS sequence"/>
</dbReference>
<comment type="cofactor">
    <cofactor evidence="1">
        <name>pyridoxal 5'-phosphate</name>
        <dbReference type="ChEBI" id="CHEBI:597326"/>
    </cofactor>
</comment>
<evidence type="ECO:0000313" key="8">
    <source>
        <dbReference type="Proteomes" id="UP000307173"/>
    </source>
</evidence>
<dbReference type="Gene3D" id="3.40.640.10">
    <property type="entry name" value="Type I PLP-dependent aspartate aminotransferase-like (Major domain)"/>
    <property type="match status" value="1"/>
</dbReference>
<dbReference type="STRING" id="52247.A0A4T0X766"/>
<protein>
    <recommendedName>
        <fullName evidence="6">Aminotransferase class I/classII large domain-containing protein</fullName>
    </recommendedName>
</protein>
<keyword evidence="8" id="KW-1185">Reference proteome</keyword>
<dbReference type="GO" id="GO:0009074">
    <property type="term" value="P:aromatic amino acid family catabolic process"/>
    <property type="evidence" value="ECO:0007669"/>
    <property type="project" value="TreeGrafter"/>
</dbReference>
<dbReference type="GO" id="GO:0006571">
    <property type="term" value="P:tyrosine biosynthetic process"/>
    <property type="evidence" value="ECO:0007669"/>
    <property type="project" value="TreeGrafter"/>
</dbReference>
<dbReference type="GO" id="GO:0047536">
    <property type="term" value="F:2-aminoadipate transaminase activity"/>
    <property type="evidence" value="ECO:0007669"/>
    <property type="project" value="TreeGrafter"/>
</dbReference>